<dbReference type="GO" id="GO:0003677">
    <property type="term" value="F:DNA binding"/>
    <property type="evidence" value="ECO:0007669"/>
    <property type="project" value="UniProtKB-KW"/>
</dbReference>
<proteinExistence type="predicted"/>
<evidence type="ECO:0000313" key="4">
    <source>
        <dbReference type="EMBL" id="QEU11665.1"/>
    </source>
</evidence>
<protein>
    <submittedName>
        <fullName evidence="4">Single-stranded DNA-binding protein</fullName>
    </submittedName>
</protein>
<accession>A0ABX6A3E9</accession>
<dbReference type="Proteomes" id="UP000323865">
    <property type="component" value="Chromosome"/>
</dbReference>
<reference evidence="4 5" key="1">
    <citation type="submission" date="2019-09" db="EMBL/GenBank/DDBJ databases">
        <title>FDA dAtabase for Regulatory Grade micrObial Sequences (FDA-ARGOS): Supporting development and validation of Infectious Disease Dx tests.</title>
        <authorList>
            <person name="Sciortino C."/>
            <person name="Tallon L."/>
            <person name="Sadzewicz L."/>
            <person name="Vavikolanu K."/>
            <person name="Mehta A."/>
            <person name="Aluvathingal J."/>
            <person name="Nadendla S."/>
            <person name="Nandy P."/>
            <person name="Geyer C."/>
            <person name="Yan Y."/>
            <person name="Sichtig H."/>
        </authorList>
    </citation>
    <scope>NUCLEOTIDE SEQUENCE [LARGE SCALE GENOMIC DNA]</scope>
    <source>
        <strain evidence="4 5">FDAARGOS_640</strain>
    </source>
</reference>
<sequence>MEACHVGGSSVPGVGSGAECAVTLPPQCRPLHTDRWGSFRGRERRACSWMSAAAGGERSQGGTSMNAIVTTIQGNATADATIFKFDGGGCRTSVTVAVNDRYYDVQAKEWKERKPEYVRVQVRRESLANNVVLSVKRGQPLLCTGRLVTQTWEDRDGNTRTELLLHADHVAIDLTYGTAQYAKSAPSWVDENTGEVRTTSPDVEGEAAESGSNEAAHAQLESHAGVKGELGESDLEELTEVAEPSYA</sequence>
<dbReference type="Pfam" id="PF00436">
    <property type="entry name" value="SSB"/>
    <property type="match status" value="1"/>
</dbReference>
<keyword evidence="1 2" id="KW-0238">DNA-binding</keyword>
<dbReference type="InterPro" id="IPR000424">
    <property type="entry name" value="Primosome_PriB/ssb"/>
</dbReference>
<dbReference type="SUPFAM" id="SSF50249">
    <property type="entry name" value="Nucleic acid-binding proteins"/>
    <property type="match status" value="1"/>
</dbReference>
<dbReference type="CDD" id="cd04496">
    <property type="entry name" value="SSB_OBF"/>
    <property type="match status" value="1"/>
</dbReference>
<evidence type="ECO:0000313" key="5">
    <source>
        <dbReference type="Proteomes" id="UP000323865"/>
    </source>
</evidence>
<evidence type="ECO:0000256" key="2">
    <source>
        <dbReference type="PROSITE-ProRule" id="PRU00252"/>
    </source>
</evidence>
<dbReference type="PROSITE" id="PS50935">
    <property type="entry name" value="SSB"/>
    <property type="match status" value="1"/>
</dbReference>
<dbReference type="Gene3D" id="2.40.50.140">
    <property type="entry name" value="Nucleic acid-binding proteins"/>
    <property type="match status" value="1"/>
</dbReference>
<dbReference type="EMBL" id="CP044108">
    <property type="protein sequence ID" value="QEU11665.1"/>
    <property type="molecule type" value="Genomic_DNA"/>
</dbReference>
<name>A0ABX6A3E9_9MICO</name>
<keyword evidence="5" id="KW-1185">Reference proteome</keyword>
<dbReference type="InterPro" id="IPR012340">
    <property type="entry name" value="NA-bd_OB-fold"/>
</dbReference>
<gene>
    <name evidence="4" type="ORF">FOB48_04710</name>
</gene>
<feature type="compositionally biased region" description="Acidic residues" evidence="3">
    <location>
        <begin position="231"/>
        <end position="240"/>
    </location>
</feature>
<feature type="region of interest" description="Disordered" evidence="3">
    <location>
        <begin position="190"/>
        <end position="247"/>
    </location>
</feature>
<evidence type="ECO:0000256" key="1">
    <source>
        <dbReference type="ARBA" id="ARBA00023125"/>
    </source>
</evidence>
<organism evidence="4 5">
    <name type="scientific">Dermabacter vaginalis</name>
    <dbReference type="NCBI Taxonomy" id="1630135"/>
    <lineage>
        <taxon>Bacteria</taxon>
        <taxon>Bacillati</taxon>
        <taxon>Actinomycetota</taxon>
        <taxon>Actinomycetes</taxon>
        <taxon>Micrococcales</taxon>
        <taxon>Dermabacteraceae</taxon>
        <taxon>Dermabacter</taxon>
    </lineage>
</organism>
<evidence type="ECO:0000256" key="3">
    <source>
        <dbReference type="SAM" id="MobiDB-lite"/>
    </source>
</evidence>